<feature type="repeat" description="ANK" evidence="4">
    <location>
        <begin position="339"/>
        <end position="371"/>
    </location>
</feature>
<protein>
    <submittedName>
        <fullName evidence="6">Ankyrin repeat and SOCS box containing 15a</fullName>
    </submittedName>
</protein>
<dbReference type="Ensembl" id="ENSCCRT00015041808.1">
    <property type="protein sequence ID" value="ENSCCRP00015040429.1"/>
    <property type="gene ID" value="ENSCCRG00015016791.1"/>
</dbReference>
<reference evidence="6" key="1">
    <citation type="submission" date="2025-08" db="UniProtKB">
        <authorList>
            <consortium name="Ensembl"/>
        </authorList>
    </citation>
    <scope>IDENTIFICATION</scope>
</reference>
<feature type="domain" description="SOCS box" evidence="5">
    <location>
        <begin position="546"/>
        <end position="592"/>
    </location>
</feature>
<sequence length="601" mass="66888">MHYCCCFEHGKGRHSSSDWAQLKYWHSSERLVISLELYFTRKMSLLDDEDELLDAAIQLSIQESCKDIASLGSVEHQKILDAIFRGDLFALQELSDYPAAFTEVDSKGWYPIHRAAVQQSVQVLEMVLYGSYRLSLEEETTDGETPLILATQAGLVEIVRTLLENGASPNRINSKNESPLLLAVRTDSFEIAFTLISRGASVNQACPKNWTAIHEAAKVGCTDILTLLLQNGGNVLETDEHGVTPMGIAAEYGQAEALDILIHYGGDVNAQAPNGDSVLHDAASSGNPDCIELLLQHGANPNITNLSLQLPIHCAAYKGHYLALRMLIPVTTRRALRLSGQSPIHSAADGGHVRCMELLVDNGFDVNALLDTHVSDKYGDMRKTALYFAVSNGDVTGTQLLLNAGAKPDLDPLQCLLVAVRAGMYEIVRILLASRADVNCYFTEVNDTVFPTALQYCLRDEMMMRLLLNNGYDAEKCFCCPHDSSEHTNEKVPFCDFISVSWLVQFSGRAVRVLLDYVNHVPICSKLKMVLKRHKVWAEISEMLGNPHSLQHLCRLVIRREMTPQRLGNPKYINSGGFPPGLKSYLMYKEYDLYGRIMYQE</sequence>
<feature type="repeat" description="ANK" evidence="4">
    <location>
        <begin position="175"/>
        <end position="207"/>
    </location>
</feature>
<dbReference type="PROSITE" id="PS50297">
    <property type="entry name" value="ANK_REP_REGION"/>
    <property type="match status" value="6"/>
</dbReference>
<name>A0A8C1UQA1_CYPCA</name>
<evidence type="ECO:0000256" key="2">
    <source>
        <dbReference type="ARBA" id="ARBA00022737"/>
    </source>
</evidence>
<dbReference type="InterPro" id="IPR002110">
    <property type="entry name" value="Ankyrin_rpt"/>
</dbReference>
<dbReference type="InterPro" id="IPR036036">
    <property type="entry name" value="SOCS_box-like_dom_sf"/>
</dbReference>
<dbReference type="PANTHER" id="PTHR23206:SF7">
    <property type="entry name" value="PROTEIN KINASE DOMAIN-CONTAINING PROTEIN"/>
    <property type="match status" value="1"/>
</dbReference>
<dbReference type="Pfam" id="PF12796">
    <property type="entry name" value="Ank_2"/>
    <property type="match status" value="3"/>
</dbReference>
<keyword evidence="3 4" id="KW-0040">ANK repeat</keyword>
<feature type="repeat" description="ANK" evidence="4">
    <location>
        <begin position="274"/>
        <end position="306"/>
    </location>
</feature>
<feature type="repeat" description="ANK" evidence="4">
    <location>
        <begin position="208"/>
        <end position="240"/>
    </location>
</feature>
<evidence type="ECO:0000313" key="6">
    <source>
        <dbReference type="Ensembl" id="ENSCCRP00015040429.1"/>
    </source>
</evidence>
<dbReference type="PRINTS" id="PR01415">
    <property type="entry name" value="ANKYRIN"/>
</dbReference>
<dbReference type="GO" id="GO:0005737">
    <property type="term" value="C:cytoplasm"/>
    <property type="evidence" value="ECO:0007669"/>
    <property type="project" value="TreeGrafter"/>
</dbReference>
<evidence type="ECO:0000256" key="3">
    <source>
        <dbReference type="ARBA" id="ARBA00023043"/>
    </source>
</evidence>
<dbReference type="InterPro" id="IPR036770">
    <property type="entry name" value="Ankyrin_rpt-contain_sf"/>
</dbReference>
<dbReference type="PANTHER" id="PTHR23206">
    <property type="entry name" value="MASK PROTEIN"/>
    <property type="match status" value="1"/>
</dbReference>
<dbReference type="Gene3D" id="1.10.750.20">
    <property type="entry name" value="SOCS box"/>
    <property type="match status" value="1"/>
</dbReference>
<keyword evidence="2" id="KW-0677">Repeat</keyword>
<feature type="repeat" description="ANK" evidence="4">
    <location>
        <begin position="241"/>
        <end position="273"/>
    </location>
</feature>
<dbReference type="InterPro" id="IPR001496">
    <property type="entry name" value="SOCS_box"/>
</dbReference>
<dbReference type="PROSITE" id="PS50088">
    <property type="entry name" value="ANK_REPEAT"/>
    <property type="match status" value="6"/>
</dbReference>
<dbReference type="Proteomes" id="UP000694700">
    <property type="component" value="Unplaced"/>
</dbReference>
<dbReference type="InterPro" id="IPR051631">
    <property type="entry name" value="Ankyrin-KH/SAM_domain"/>
</dbReference>
<evidence type="ECO:0000256" key="4">
    <source>
        <dbReference type="PROSITE-ProRule" id="PRU00023"/>
    </source>
</evidence>
<dbReference type="UniPathway" id="UPA00143"/>
<dbReference type="GO" id="GO:0016567">
    <property type="term" value="P:protein ubiquitination"/>
    <property type="evidence" value="ECO:0007669"/>
    <property type="project" value="UniProtKB-UniPathway"/>
</dbReference>
<dbReference type="Gene3D" id="1.25.40.20">
    <property type="entry name" value="Ankyrin repeat-containing domain"/>
    <property type="match status" value="3"/>
</dbReference>
<dbReference type="PROSITE" id="PS50225">
    <property type="entry name" value="SOCS"/>
    <property type="match status" value="1"/>
</dbReference>
<evidence type="ECO:0000259" key="5">
    <source>
        <dbReference type="PROSITE" id="PS50225"/>
    </source>
</evidence>
<dbReference type="SUPFAM" id="SSF48403">
    <property type="entry name" value="Ankyrin repeat"/>
    <property type="match status" value="1"/>
</dbReference>
<proteinExistence type="predicted"/>
<dbReference type="GO" id="GO:0045087">
    <property type="term" value="P:innate immune response"/>
    <property type="evidence" value="ECO:0007669"/>
    <property type="project" value="TreeGrafter"/>
</dbReference>
<accession>A0A8C1UQA1</accession>
<evidence type="ECO:0000256" key="1">
    <source>
        <dbReference type="ARBA" id="ARBA00004906"/>
    </source>
</evidence>
<organism evidence="6 7">
    <name type="scientific">Cyprinus carpio</name>
    <name type="common">Common carp</name>
    <dbReference type="NCBI Taxonomy" id="7962"/>
    <lineage>
        <taxon>Eukaryota</taxon>
        <taxon>Metazoa</taxon>
        <taxon>Chordata</taxon>
        <taxon>Craniata</taxon>
        <taxon>Vertebrata</taxon>
        <taxon>Euteleostomi</taxon>
        <taxon>Actinopterygii</taxon>
        <taxon>Neopterygii</taxon>
        <taxon>Teleostei</taxon>
        <taxon>Ostariophysi</taxon>
        <taxon>Cypriniformes</taxon>
        <taxon>Cyprinidae</taxon>
        <taxon>Cyprininae</taxon>
        <taxon>Cyprinus</taxon>
    </lineage>
</organism>
<dbReference type="SMART" id="SM00969">
    <property type="entry name" value="SOCS_box"/>
    <property type="match status" value="1"/>
</dbReference>
<dbReference type="GO" id="GO:0035556">
    <property type="term" value="P:intracellular signal transduction"/>
    <property type="evidence" value="ECO:0007669"/>
    <property type="project" value="InterPro"/>
</dbReference>
<evidence type="ECO:0000313" key="7">
    <source>
        <dbReference type="Proteomes" id="UP000694700"/>
    </source>
</evidence>
<comment type="pathway">
    <text evidence="1">Protein modification; protein ubiquitination.</text>
</comment>
<feature type="repeat" description="ANK" evidence="4">
    <location>
        <begin position="142"/>
        <end position="174"/>
    </location>
</feature>
<dbReference type="AlphaFoldDB" id="A0A8C1UQA1"/>
<dbReference type="SUPFAM" id="SSF158235">
    <property type="entry name" value="SOCS box-like"/>
    <property type="match status" value="1"/>
</dbReference>
<dbReference type="SMART" id="SM00248">
    <property type="entry name" value="ANK"/>
    <property type="match status" value="11"/>
</dbReference>
<dbReference type="Pfam" id="PF07525">
    <property type="entry name" value="SOCS_box"/>
    <property type="match status" value="1"/>
</dbReference>